<comment type="caution">
    <text evidence="2">The sequence shown here is derived from an EMBL/GenBank/DDBJ whole genome shotgun (WGS) entry which is preliminary data.</text>
</comment>
<sequence length="195" mass="22229">MKKKPFDTNRLQDEKLDSKKDLEVNQKLEEKTVHEFVHDLSYEMDKESNEVIENTLKSAYAEEKKNLHLTEEFRRSLIVQMKQVAAEESLNNTIYNHSAIEDSANCTATDDADTEGEKIKTETSSNGVIHSIRHFLNREIEIPLVPVLAASLLLIAINVMPLNYEPRPEGRIIEVGGSQLWIPYNGEGEDVAYEN</sequence>
<reference evidence="2 3" key="1">
    <citation type="submission" date="2019-04" db="EMBL/GenBank/DDBJ databases">
        <title>Isachenkonia alkalipeptolytica gen. nov. sp. nov. a new anaerobic, alkiliphilic organothrophic bacterium capable to reduce synthesized ferrihydrite isolated from a soda lake.</title>
        <authorList>
            <person name="Toshchakov S.V."/>
            <person name="Zavarzina D.G."/>
            <person name="Zhilina T.N."/>
            <person name="Kostrikina N.A."/>
            <person name="Kublanov I.V."/>
        </authorList>
    </citation>
    <scope>NUCLEOTIDE SEQUENCE [LARGE SCALE GENOMIC DNA]</scope>
    <source>
        <strain evidence="2 3">Z-1701</strain>
    </source>
</reference>
<dbReference type="RefSeq" id="WP_160718482.1">
    <property type="nucleotide sequence ID" value="NZ_SUMG01000001.1"/>
</dbReference>
<protein>
    <submittedName>
        <fullName evidence="2">Uncharacterized protein</fullName>
    </submittedName>
</protein>
<dbReference type="Proteomes" id="UP000449710">
    <property type="component" value="Unassembled WGS sequence"/>
</dbReference>
<organism evidence="2 3">
    <name type="scientific">Isachenkonia alkalipeptolytica</name>
    <dbReference type="NCBI Taxonomy" id="2565777"/>
    <lineage>
        <taxon>Bacteria</taxon>
        <taxon>Bacillati</taxon>
        <taxon>Bacillota</taxon>
        <taxon>Clostridia</taxon>
        <taxon>Eubacteriales</taxon>
        <taxon>Clostridiaceae</taxon>
        <taxon>Isachenkonia</taxon>
    </lineage>
</organism>
<feature type="region of interest" description="Disordered" evidence="1">
    <location>
        <begin position="1"/>
        <end position="21"/>
    </location>
</feature>
<gene>
    <name evidence="2" type="ORF">ISALK_01620</name>
</gene>
<evidence type="ECO:0000313" key="3">
    <source>
        <dbReference type="Proteomes" id="UP000449710"/>
    </source>
</evidence>
<evidence type="ECO:0000256" key="1">
    <source>
        <dbReference type="SAM" id="MobiDB-lite"/>
    </source>
</evidence>
<keyword evidence="3" id="KW-1185">Reference proteome</keyword>
<evidence type="ECO:0000313" key="2">
    <source>
        <dbReference type="EMBL" id="NBG87190.1"/>
    </source>
</evidence>
<dbReference type="AlphaFoldDB" id="A0AA43XHZ8"/>
<dbReference type="EMBL" id="SUMG01000001">
    <property type="protein sequence ID" value="NBG87190.1"/>
    <property type="molecule type" value="Genomic_DNA"/>
</dbReference>
<name>A0AA43XHZ8_9CLOT</name>
<proteinExistence type="predicted"/>
<accession>A0AA43XHZ8</accession>